<dbReference type="GO" id="GO:0016740">
    <property type="term" value="F:transferase activity"/>
    <property type="evidence" value="ECO:0007669"/>
    <property type="project" value="UniProtKB-KW"/>
</dbReference>
<protein>
    <submittedName>
        <fullName evidence="1">Glycosyl transferase family 1</fullName>
    </submittedName>
</protein>
<dbReference type="OrthoDB" id="7973140at2"/>
<keyword evidence="2" id="KW-1185">Reference proteome</keyword>
<dbReference type="RefSeq" id="WP_120707762.1">
    <property type="nucleotide sequence ID" value="NZ_CP032695.1"/>
</dbReference>
<dbReference type="AlphaFoldDB" id="A0A387G468"/>
<accession>A0A387G468</accession>
<reference evidence="1 2" key="1">
    <citation type="submission" date="2018-10" db="EMBL/GenBank/DDBJ databases">
        <title>Rhizobium etli, R. leguminosarum and a new Rhizobium genospecies from Phaseolus dumosus.</title>
        <authorList>
            <person name="Ramirez-Puebla S.T."/>
            <person name="Rogel-Hernandez M.A."/>
            <person name="Guerrero G."/>
            <person name="Ormeno-Orrillo E."/>
            <person name="Martinez-Romero J.C."/>
            <person name="Negrete-Yankelevich S."/>
            <person name="Martinez-Romero E."/>
        </authorList>
    </citation>
    <scope>NUCLEOTIDE SEQUENCE [LARGE SCALE GENOMIC DNA]</scope>
    <source>
        <strain evidence="1 2">CCGE525</strain>
        <plasmid evidence="2">prccge525c</plasmid>
    </source>
</reference>
<sequence length="402" mass="44648">MLHILYFVHDLADPAVRRRVLMLQAGGARVTLAGFRRDDNALAAIHGVKPIELGRTRDAQFAQRIAAVAKSALQLRRLLRSVDKPDVVIGRNLEMLAVAKRAKSIFGGDMPVVYECLDIHRLLLRKDVFGGALRGLERHFGTDAALLLTSSPAFVEHYFRSRSGLDLPIVLLENKVLALEGGDAGIAVTPRLPSNGEPWKIGWFGALRCRKSLELLADFSRRMGGRFEIVLRGRPAYSEFSDFDGVVRDAPFMRFDGPYKNPEDLAAIYGEVQFSWAIDFFEEGLNSSWLLPNRLYEGGLHGAVPIAVDGTETARFLTSRKIGLTLKEADPTHLAELLGNMNEERYLAAVNALAAQDRRQWMTDHTDCQALVQRLASLTRTSGQTAELQALPQLHRNRGGLQ</sequence>
<geneLocation type="plasmid" evidence="2">
    <name>prccge525c</name>
</geneLocation>
<keyword evidence="1" id="KW-0808">Transferase</keyword>
<keyword evidence="1" id="KW-0614">Plasmid</keyword>
<organism evidence="1 2">
    <name type="scientific">Rhizobium jaguaris</name>
    <dbReference type="NCBI Taxonomy" id="1312183"/>
    <lineage>
        <taxon>Bacteria</taxon>
        <taxon>Pseudomonadati</taxon>
        <taxon>Pseudomonadota</taxon>
        <taxon>Alphaproteobacteria</taxon>
        <taxon>Hyphomicrobiales</taxon>
        <taxon>Rhizobiaceae</taxon>
        <taxon>Rhizobium/Agrobacterium group</taxon>
        <taxon>Rhizobium</taxon>
    </lineage>
</organism>
<gene>
    <name evidence="1" type="ORF">CCGE525_29440</name>
</gene>
<evidence type="ECO:0000313" key="1">
    <source>
        <dbReference type="EMBL" id="AYG62851.1"/>
    </source>
</evidence>
<dbReference type="KEGG" id="rjg:CCGE525_29440"/>
<dbReference type="Proteomes" id="UP000282195">
    <property type="component" value="Plasmid pRCCGE525c"/>
</dbReference>
<evidence type="ECO:0000313" key="2">
    <source>
        <dbReference type="Proteomes" id="UP000282195"/>
    </source>
</evidence>
<proteinExistence type="predicted"/>
<dbReference type="EMBL" id="CP032695">
    <property type="protein sequence ID" value="AYG62851.1"/>
    <property type="molecule type" value="Genomic_DNA"/>
</dbReference>
<dbReference type="SUPFAM" id="SSF53756">
    <property type="entry name" value="UDP-Glycosyltransferase/glycogen phosphorylase"/>
    <property type="match status" value="1"/>
</dbReference>
<name>A0A387G468_9HYPH</name>